<feature type="non-terminal residue" evidence="3">
    <location>
        <position position="1"/>
    </location>
</feature>
<dbReference type="Pfam" id="PF13307">
    <property type="entry name" value="Helicase_C_2"/>
    <property type="match status" value="1"/>
</dbReference>
<proteinExistence type="inferred from homology"/>
<name>J3AAA2_ACTNH</name>
<dbReference type="eggNOG" id="COG1199">
    <property type="taxonomic scope" value="Bacteria"/>
</dbReference>
<keyword evidence="3" id="KW-0547">Nucleotide-binding</keyword>
<dbReference type="PANTHER" id="PTHR11472:SF34">
    <property type="entry name" value="REGULATOR OF TELOMERE ELONGATION HELICASE 1"/>
    <property type="match status" value="1"/>
</dbReference>
<dbReference type="AlphaFoldDB" id="J3AAA2"/>
<evidence type="ECO:0000259" key="2">
    <source>
        <dbReference type="SMART" id="SM00491"/>
    </source>
</evidence>
<dbReference type="GO" id="GO:0005524">
    <property type="term" value="F:ATP binding"/>
    <property type="evidence" value="ECO:0007669"/>
    <property type="project" value="InterPro"/>
</dbReference>
<evidence type="ECO:0000256" key="1">
    <source>
        <dbReference type="ARBA" id="ARBA00038058"/>
    </source>
</evidence>
<dbReference type="Proteomes" id="UP000007814">
    <property type="component" value="Unassembled WGS sequence"/>
</dbReference>
<feature type="domain" description="ATP-dependent helicase C-terminal" evidence="2">
    <location>
        <begin position="170"/>
        <end position="299"/>
    </location>
</feature>
<dbReference type="GO" id="GO:0016818">
    <property type="term" value="F:hydrolase activity, acting on acid anhydrides, in phosphorus-containing anhydrides"/>
    <property type="evidence" value="ECO:0007669"/>
    <property type="project" value="InterPro"/>
</dbReference>
<accession>J3AAA2</accession>
<dbReference type="EMBL" id="ALJK01000146">
    <property type="protein sequence ID" value="EJN84548.1"/>
    <property type="molecule type" value="Genomic_DNA"/>
</dbReference>
<comment type="similarity">
    <text evidence="1">Belongs to the helicase family. DinG subfamily.</text>
</comment>
<dbReference type="PANTHER" id="PTHR11472">
    <property type="entry name" value="DNA REPAIR DEAD HELICASE RAD3/XP-D SUBFAMILY MEMBER"/>
    <property type="match status" value="1"/>
</dbReference>
<reference evidence="3 4" key="1">
    <citation type="submission" date="2012-07" db="EMBL/GenBank/DDBJ databases">
        <authorList>
            <person name="Durkin A.S."/>
            <person name="McCorrison J."/>
            <person name="Torralba M."/>
            <person name="Gillis M."/>
            <person name="Methe B."/>
            <person name="Sutton G."/>
            <person name="Nelson K.E."/>
        </authorList>
    </citation>
    <scope>NUCLEOTIDE SEQUENCE [LARGE SCALE GENOMIC DNA]</scope>
    <source>
        <strain evidence="4">ATCC 12104 / DSM 43013 / CCUG 2238 / JCM 8349 / NCTC 10301 / Howell 279</strain>
    </source>
</reference>
<keyword evidence="3" id="KW-0347">Helicase</keyword>
<organism evidence="3 4">
    <name type="scientific">Actinomyces naeslundii (strain ATCC 12104 / DSM 43013 / CCUG 2238 / JCM 8349 / NCTC 10301 / Howell 279)</name>
    <dbReference type="NCBI Taxonomy" id="1115803"/>
    <lineage>
        <taxon>Bacteria</taxon>
        <taxon>Bacillati</taxon>
        <taxon>Actinomycetota</taxon>
        <taxon>Actinomycetes</taxon>
        <taxon>Actinomycetales</taxon>
        <taxon>Actinomycetaceae</taxon>
        <taxon>Actinomyces</taxon>
    </lineage>
</organism>
<comment type="caution">
    <text evidence="3">The sequence shown here is derived from an EMBL/GenBank/DDBJ whole genome shotgun (WGS) entry which is preliminary data.</text>
</comment>
<dbReference type="GO" id="GO:0006139">
    <property type="term" value="P:nucleobase-containing compound metabolic process"/>
    <property type="evidence" value="ECO:0007669"/>
    <property type="project" value="InterPro"/>
</dbReference>
<gene>
    <name evidence="3" type="ORF">HMPREF1129_1016</name>
</gene>
<dbReference type="GO" id="GO:0003676">
    <property type="term" value="F:nucleic acid binding"/>
    <property type="evidence" value="ECO:0007669"/>
    <property type="project" value="InterPro"/>
</dbReference>
<dbReference type="GO" id="GO:0003678">
    <property type="term" value="F:DNA helicase activity"/>
    <property type="evidence" value="ECO:0007669"/>
    <property type="project" value="TreeGrafter"/>
</dbReference>
<dbReference type="Gene3D" id="3.40.50.300">
    <property type="entry name" value="P-loop containing nucleotide triphosphate hydrolases"/>
    <property type="match status" value="1"/>
</dbReference>
<keyword evidence="3" id="KW-0378">Hydrolase</keyword>
<dbReference type="PATRIC" id="fig|1115803.3.peg.1623"/>
<dbReference type="SMART" id="SM00491">
    <property type="entry name" value="HELICc2"/>
    <property type="match status" value="1"/>
</dbReference>
<dbReference type="RefSeq" id="WP_003783452.1">
    <property type="nucleotide sequence ID" value="NZ_ALJK01000146.1"/>
</dbReference>
<dbReference type="InterPro" id="IPR006555">
    <property type="entry name" value="ATP-dep_Helicase_C"/>
</dbReference>
<keyword evidence="3" id="KW-0067">ATP-binding</keyword>
<evidence type="ECO:0000313" key="3">
    <source>
        <dbReference type="EMBL" id="EJN84548.1"/>
    </source>
</evidence>
<evidence type="ECO:0000313" key="4">
    <source>
        <dbReference type="Proteomes" id="UP000007814"/>
    </source>
</evidence>
<protein>
    <submittedName>
        <fullName evidence="3">Helicase C-terminal domain protein</fullName>
    </submittedName>
</protein>
<sequence length="339" mass="35531">DVRDQARALGRDRSGEAAGALAVARTAVGDLVDALDRMTSDSVAQGRDVAWIERPRMGAEPPRLLLAPIEVAGSVASHLLGGRASVMTSATLALGDSFDPMARALGLSLAEQPWKGVDVGSPFDYPRQGILYVAAHLPRPGAGISEAALDEMLALVEASGGGMLGLFSSRRAAQEAAEVLRGATDLPVYAQGDDQLPTLVQAFTDDEAACLVGTLSLWQGVDVPGRTCRLVVIDRIPFPRPDDPVAQARTDAVVAAGGNGFMSVSATHAALLLAQGAGRLIRRSQDRGVVAVLDSRLRTARYGGFLTRSMPALWPTTKPDVVRAALRRLSVRTGVPTGE</sequence>
<dbReference type="SUPFAM" id="SSF52540">
    <property type="entry name" value="P-loop containing nucleoside triphosphate hydrolases"/>
    <property type="match status" value="1"/>
</dbReference>
<dbReference type="InterPro" id="IPR027417">
    <property type="entry name" value="P-loop_NTPase"/>
</dbReference>
<dbReference type="InterPro" id="IPR045028">
    <property type="entry name" value="DinG/Rad3-like"/>
</dbReference>